<reference evidence="3" key="1">
    <citation type="journal article" date="2019" name="Int. J. Syst. Evol. Microbiol.">
        <title>The Global Catalogue of Microorganisms (GCM) 10K type strain sequencing project: providing services to taxonomists for standard genome sequencing and annotation.</title>
        <authorList>
            <consortium name="The Broad Institute Genomics Platform"/>
            <consortium name="The Broad Institute Genome Sequencing Center for Infectious Disease"/>
            <person name="Wu L."/>
            <person name="Ma J."/>
        </authorList>
    </citation>
    <scope>NUCLEOTIDE SEQUENCE [LARGE SCALE GENOMIC DNA]</scope>
    <source>
        <strain evidence="3">NBRC 108730</strain>
    </source>
</reference>
<comment type="caution">
    <text evidence="2">The sequence shown here is derived from an EMBL/GenBank/DDBJ whole genome shotgun (WGS) entry which is preliminary data.</text>
</comment>
<evidence type="ECO:0000313" key="3">
    <source>
        <dbReference type="Proteomes" id="UP001157017"/>
    </source>
</evidence>
<feature type="compositionally biased region" description="Polar residues" evidence="1">
    <location>
        <begin position="11"/>
        <end position="29"/>
    </location>
</feature>
<proteinExistence type="predicted"/>
<dbReference type="EMBL" id="BSUZ01000001">
    <property type="protein sequence ID" value="GMA85118.1"/>
    <property type="molecule type" value="Genomic_DNA"/>
</dbReference>
<feature type="region of interest" description="Disordered" evidence="1">
    <location>
        <begin position="1"/>
        <end position="35"/>
    </location>
</feature>
<name>A0ABQ6JAC8_9ACTN</name>
<dbReference type="Proteomes" id="UP001157017">
    <property type="component" value="Unassembled WGS sequence"/>
</dbReference>
<gene>
    <name evidence="2" type="ORF">GCM10025868_03680</name>
</gene>
<dbReference type="Gene3D" id="2.60.120.260">
    <property type="entry name" value="Galactose-binding domain-like"/>
    <property type="match status" value="1"/>
</dbReference>
<evidence type="ECO:0000256" key="1">
    <source>
        <dbReference type="SAM" id="MobiDB-lite"/>
    </source>
</evidence>
<accession>A0ABQ6JAC8</accession>
<protein>
    <submittedName>
        <fullName evidence="2">Uncharacterized protein</fullName>
    </submittedName>
</protein>
<evidence type="ECO:0000313" key="2">
    <source>
        <dbReference type="EMBL" id="GMA85118.1"/>
    </source>
</evidence>
<keyword evidence="3" id="KW-1185">Reference proteome</keyword>
<organism evidence="2 3">
    <name type="scientific">Angustibacter aerolatus</name>
    <dbReference type="NCBI Taxonomy" id="1162965"/>
    <lineage>
        <taxon>Bacteria</taxon>
        <taxon>Bacillati</taxon>
        <taxon>Actinomycetota</taxon>
        <taxon>Actinomycetes</taxon>
        <taxon>Kineosporiales</taxon>
        <taxon>Kineosporiaceae</taxon>
    </lineage>
</organism>
<sequence length="171" mass="18245">MRDRADKPVTVPSTTVRAKTTADDNQTASPLKFTSGDRSWTTSTASDAWGGTYRRTADDLSTAKRSTASLSVYGGTIAVKACKTPTSGHLWVTVDGVTTKVSLYRSYSGCGTVFSKKFSTGLHTVTLSAKATSGTRKWASVDQVSVVTTVITRRGSDRSRSGPRRVAGERL</sequence>